<dbReference type="RefSeq" id="WP_345717156.1">
    <property type="nucleotide sequence ID" value="NZ_BAABFP010000005.1"/>
</dbReference>
<accession>A0ABW1JBX1</accession>
<dbReference type="InterPro" id="IPR015424">
    <property type="entry name" value="PyrdxlP-dep_Trfase"/>
</dbReference>
<dbReference type="InterPro" id="IPR000192">
    <property type="entry name" value="Aminotrans_V_dom"/>
</dbReference>
<dbReference type="SUPFAM" id="SSF53383">
    <property type="entry name" value="PLP-dependent transferases"/>
    <property type="match status" value="1"/>
</dbReference>
<dbReference type="EMBL" id="JBHSRD010000002">
    <property type="protein sequence ID" value="MFC6006310.1"/>
    <property type="molecule type" value="Genomic_DNA"/>
</dbReference>
<protein>
    <submittedName>
        <fullName evidence="2">Aminotransferase class V-fold PLP-dependent enzyme</fullName>
    </submittedName>
</protein>
<dbReference type="InterPro" id="IPR015421">
    <property type="entry name" value="PyrdxlP-dep_Trfase_major"/>
</dbReference>
<dbReference type="GO" id="GO:0008483">
    <property type="term" value="F:transaminase activity"/>
    <property type="evidence" value="ECO:0007669"/>
    <property type="project" value="UniProtKB-KW"/>
</dbReference>
<keyword evidence="2" id="KW-0808">Transferase</keyword>
<dbReference type="InterPro" id="IPR015422">
    <property type="entry name" value="PyrdxlP-dep_Trfase_small"/>
</dbReference>
<feature type="domain" description="Aminotransferase class V" evidence="1">
    <location>
        <begin position="126"/>
        <end position="300"/>
    </location>
</feature>
<organism evidence="2 3">
    <name type="scientific">Angustibacter luteus</name>
    <dbReference type="NCBI Taxonomy" id="658456"/>
    <lineage>
        <taxon>Bacteria</taxon>
        <taxon>Bacillati</taxon>
        <taxon>Actinomycetota</taxon>
        <taxon>Actinomycetes</taxon>
        <taxon>Kineosporiales</taxon>
        <taxon>Kineosporiaceae</taxon>
    </lineage>
</organism>
<name>A0ABW1JBX1_9ACTN</name>
<dbReference type="Pfam" id="PF00266">
    <property type="entry name" value="Aminotran_5"/>
    <property type="match status" value="1"/>
</dbReference>
<dbReference type="PANTHER" id="PTHR43586">
    <property type="entry name" value="CYSTEINE DESULFURASE"/>
    <property type="match status" value="1"/>
</dbReference>
<evidence type="ECO:0000313" key="3">
    <source>
        <dbReference type="Proteomes" id="UP001596189"/>
    </source>
</evidence>
<reference evidence="3" key="1">
    <citation type="journal article" date="2019" name="Int. J. Syst. Evol. Microbiol.">
        <title>The Global Catalogue of Microorganisms (GCM) 10K type strain sequencing project: providing services to taxonomists for standard genome sequencing and annotation.</title>
        <authorList>
            <consortium name="The Broad Institute Genomics Platform"/>
            <consortium name="The Broad Institute Genome Sequencing Center for Infectious Disease"/>
            <person name="Wu L."/>
            <person name="Ma J."/>
        </authorList>
    </citation>
    <scope>NUCLEOTIDE SEQUENCE [LARGE SCALE GENOMIC DNA]</scope>
    <source>
        <strain evidence="3">KACC 14249</strain>
    </source>
</reference>
<dbReference type="Gene3D" id="3.90.1150.10">
    <property type="entry name" value="Aspartate Aminotransferase, domain 1"/>
    <property type="match status" value="1"/>
</dbReference>
<keyword evidence="2" id="KW-0032">Aminotransferase</keyword>
<comment type="caution">
    <text evidence="2">The sequence shown here is derived from an EMBL/GenBank/DDBJ whole genome shotgun (WGS) entry which is preliminary data.</text>
</comment>
<evidence type="ECO:0000313" key="2">
    <source>
        <dbReference type="EMBL" id="MFC6006310.1"/>
    </source>
</evidence>
<dbReference type="PANTHER" id="PTHR43586:SF21">
    <property type="entry name" value="PYRIDOXAL PHOSPHATE (PLP)-DEPENDENT ASPARTATE AMINOTRANSFERASE SUPERFAMILY"/>
    <property type="match status" value="1"/>
</dbReference>
<evidence type="ECO:0000259" key="1">
    <source>
        <dbReference type="Pfam" id="PF00266"/>
    </source>
</evidence>
<sequence>MITHLDVETPTAPTPGGHPAFAPAPGYLNAATLGLPPRATADAVRVEVEAWQRGEACAVAYDAVVNRARALYAALVGVPSSWVATGSQVSVTAGVLAASLPAGSRVVCVDGDFSSMVYPFLVQRSLHVRQVPLEELADAVAEGCDVVAFSLAQSADGRLVDADAVLDAARQVGALTFCDLTQAVGWLAVDAADFDVSVCSAYKWLCSPRGSAFTTVRPEVLERLTPLNAGWYAGESVWGSCYGPQMRLANDARRFDVSPAWLSWVGTVPSLELFASLTPDQLGHGAALADRLRTRLDLAPQGRPVLSLPDADGVLARRLGEAGCTVAGRAGLVRIAFHLWNDEADLQQVGDALSR</sequence>
<dbReference type="Gene3D" id="3.40.640.10">
    <property type="entry name" value="Type I PLP-dependent aspartate aminotransferase-like (Major domain)"/>
    <property type="match status" value="1"/>
</dbReference>
<proteinExistence type="predicted"/>
<dbReference type="Proteomes" id="UP001596189">
    <property type="component" value="Unassembled WGS sequence"/>
</dbReference>
<keyword evidence="3" id="KW-1185">Reference proteome</keyword>
<gene>
    <name evidence="2" type="ORF">ACFQDO_04130</name>
</gene>